<feature type="domain" description="NodB homology" evidence="3">
    <location>
        <begin position="95"/>
        <end position="292"/>
    </location>
</feature>
<comment type="subcellular location">
    <subcellularLocation>
        <location evidence="1">Secreted</location>
    </subcellularLocation>
</comment>
<dbReference type="RefSeq" id="WP_209970288.1">
    <property type="nucleotide sequence ID" value="NZ_JAGGLB010000002.1"/>
</dbReference>
<dbReference type="CDD" id="cd10918">
    <property type="entry name" value="CE4_NodB_like_5s_6s"/>
    <property type="match status" value="1"/>
</dbReference>
<evidence type="ECO:0000313" key="4">
    <source>
        <dbReference type="EMBL" id="MBP1989484.1"/>
    </source>
</evidence>
<dbReference type="PANTHER" id="PTHR34216:SF3">
    <property type="entry name" value="POLY-BETA-1,6-N-ACETYL-D-GLUCOSAMINE N-DEACETYLASE"/>
    <property type="match status" value="1"/>
</dbReference>
<evidence type="ECO:0000256" key="1">
    <source>
        <dbReference type="ARBA" id="ARBA00004613"/>
    </source>
</evidence>
<dbReference type="InterPro" id="IPR002509">
    <property type="entry name" value="NODB_dom"/>
</dbReference>
<organism evidence="4 5">
    <name type="scientific">Paenibacillus eucommiae</name>
    <dbReference type="NCBI Taxonomy" id="1355755"/>
    <lineage>
        <taxon>Bacteria</taxon>
        <taxon>Bacillati</taxon>
        <taxon>Bacillota</taxon>
        <taxon>Bacilli</taxon>
        <taxon>Bacillales</taxon>
        <taxon>Paenibacillaceae</taxon>
        <taxon>Paenibacillus</taxon>
    </lineage>
</organism>
<protein>
    <submittedName>
        <fullName evidence="4">Peptidoglycan/xylan/chitin deacetylase (PgdA/CDA1 family)</fullName>
    </submittedName>
</protein>
<gene>
    <name evidence="4" type="ORF">J2Z66_001079</name>
</gene>
<evidence type="ECO:0000313" key="5">
    <source>
        <dbReference type="Proteomes" id="UP001519287"/>
    </source>
</evidence>
<keyword evidence="2" id="KW-0732">Signal</keyword>
<dbReference type="InterPro" id="IPR011330">
    <property type="entry name" value="Glyco_hydro/deAcase_b/a-brl"/>
</dbReference>
<keyword evidence="5" id="KW-1185">Reference proteome</keyword>
<dbReference type="InterPro" id="IPR051398">
    <property type="entry name" value="Polysacch_Deacetylase"/>
</dbReference>
<reference evidence="4 5" key="1">
    <citation type="submission" date="2021-03" db="EMBL/GenBank/DDBJ databases">
        <title>Genomic Encyclopedia of Type Strains, Phase IV (KMG-IV): sequencing the most valuable type-strain genomes for metagenomic binning, comparative biology and taxonomic classification.</title>
        <authorList>
            <person name="Goeker M."/>
        </authorList>
    </citation>
    <scope>NUCLEOTIDE SEQUENCE [LARGE SCALE GENOMIC DNA]</scope>
    <source>
        <strain evidence="4 5">DSM 26048</strain>
    </source>
</reference>
<dbReference type="Proteomes" id="UP001519287">
    <property type="component" value="Unassembled WGS sequence"/>
</dbReference>
<dbReference type="PROSITE" id="PS51677">
    <property type="entry name" value="NODB"/>
    <property type="match status" value="1"/>
</dbReference>
<evidence type="ECO:0000256" key="2">
    <source>
        <dbReference type="ARBA" id="ARBA00022729"/>
    </source>
</evidence>
<accession>A0ABS4IPJ7</accession>
<dbReference type="SUPFAM" id="SSF88713">
    <property type="entry name" value="Glycoside hydrolase/deacetylase"/>
    <property type="match status" value="1"/>
</dbReference>
<name>A0ABS4IPJ7_9BACL</name>
<dbReference type="Pfam" id="PF01522">
    <property type="entry name" value="Polysacc_deac_1"/>
    <property type="match status" value="1"/>
</dbReference>
<proteinExistence type="predicted"/>
<comment type="caution">
    <text evidence="4">The sequence shown here is derived from an EMBL/GenBank/DDBJ whole genome shotgun (WGS) entry which is preliminary data.</text>
</comment>
<dbReference type="PANTHER" id="PTHR34216">
    <property type="match status" value="1"/>
</dbReference>
<dbReference type="EMBL" id="JAGGLB010000002">
    <property type="protein sequence ID" value="MBP1989484.1"/>
    <property type="molecule type" value="Genomic_DNA"/>
</dbReference>
<sequence length="292" mass="32689">MFKFKSLGISLLLAIIGISVILSPLQASRTDTKIYYQDQVAVLMYHHIHDQDKSSGTITTALFDNQLKELTERGYQFISLTEFKQFMQGASVPANAVLITFDDGYQSFYTSAYPLLKSRQIPAVNFVITGTLANPLATYIPYMTNEQISEMTHDAESSIDAQCHTDSLHDKLPNGKAKIVGHIEKDGLTETDEAYNQRILQDITTCRDKLSVLGEKPIDSLAYPFGITNKQASKLVHEAGIDYAFTIIPKMATRSSDPLRIPRINAGNPNITPELLHRDIQRRIVARPNKEK</sequence>
<dbReference type="Gene3D" id="3.20.20.370">
    <property type="entry name" value="Glycoside hydrolase/deacetylase"/>
    <property type="match status" value="1"/>
</dbReference>
<evidence type="ECO:0000259" key="3">
    <source>
        <dbReference type="PROSITE" id="PS51677"/>
    </source>
</evidence>